<evidence type="ECO:0000256" key="1">
    <source>
        <dbReference type="ARBA" id="ARBA00004123"/>
    </source>
</evidence>
<evidence type="ECO:0008006" key="8">
    <source>
        <dbReference type="Google" id="ProtNLM"/>
    </source>
</evidence>
<name>A0A7J7FYN7_CAMSI</name>
<evidence type="ECO:0000256" key="2">
    <source>
        <dbReference type="ARBA" id="ARBA00023015"/>
    </source>
</evidence>
<reference evidence="7" key="1">
    <citation type="journal article" date="2020" name="Nat. Commun.">
        <title>Genome assembly of wild tea tree DASZ reveals pedigree and selection history of tea varieties.</title>
        <authorList>
            <person name="Zhang W."/>
            <person name="Zhang Y."/>
            <person name="Qiu H."/>
            <person name="Guo Y."/>
            <person name="Wan H."/>
            <person name="Zhang X."/>
            <person name="Scossa F."/>
            <person name="Alseekh S."/>
            <person name="Zhang Q."/>
            <person name="Wang P."/>
            <person name="Xu L."/>
            <person name="Schmidt M.H."/>
            <person name="Jia X."/>
            <person name="Li D."/>
            <person name="Zhu A."/>
            <person name="Guo F."/>
            <person name="Chen W."/>
            <person name="Ni D."/>
            <person name="Usadel B."/>
            <person name="Fernie A.R."/>
            <person name="Wen W."/>
        </authorList>
    </citation>
    <scope>NUCLEOTIDE SEQUENCE [LARGE SCALE GENOMIC DNA]</scope>
    <source>
        <strain evidence="7">cv. G240</strain>
    </source>
</reference>
<keyword evidence="5" id="KW-1133">Transmembrane helix</keyword>
<reference evidence="6 7" key="2">
    <citation type="submission" date="2020-07" db="EMBL/GenBank/DDBJ databases">
        <title>Genome assembly of wild tea tree DASZ reveals pedigree and selection history of tea varieties.</title>
        <authorList>
            <person name="Zhang W."/>
        </authorList>
    </citation>
    <scope>NUCLEOTIDE SEQUENCE [LARGE SCALE GENOMIC DNA]</scope>
    <source>
        <strain evidence="7">cv. G240</strain>
        <tissue evidence="6">Leaf</tissue>
    </source>
</reference>
<evidence type="ECO:0000256" key="3">
    <source>
        <dbReference type="ARBA" id="ARBA00023163"/>
    </source>
</evidence>
<dbReference type="GO" id="GO:0005634">
    <property type="term" value="C:nucleus"/>
    <property type="evidence" value="ECO:0007669"/>
    <property type="project" value="UniProtKB-SubCell"/>
</dbReference>
<keyword evidence="3" id="KW-0804">Transcription</keyword>
<dbReference type="EMBL" id="JACBKZ010000014">
    <property type="protein sequence ID" value="KAF5933285.1"/>
    <property type="molecule type" value="Genomic_DNA"/>
</dbReference>
<dbReference type="SUPFAM" id="SSF47459">
    <property type="entry name" value="HLH, helix-loop-helix DNA-binding domain"/>
    <property type="match status" value="1"/>
</dbReference>
<gene>
    <name evidence="6" type="ORF">HYC85_029456</name>
</gene>
<feature type="transmembrane region" description="Helical" evidence="5">
    <location>
        <begin position="12"/>
        <end position="37"/>
    </location>
</feature>
<keyword evidence="5" id="KW-0472">Membrane</keyword>
<comment type="caution">
    <text evidence="6">The sequence shown here is derived from an EMBL/GenBank/DDBJ whole genome shotgun (WGS) entry which is preliminary data.</text>
</comment>
<organism evidence="6 7">
    <name type="scientific">Camellia sinensis</name>
    <name type="common">Tea plant</name>
    <name type="synonym">Thea sinensis</name>
    <dbReference type="NCBI Taxonomy" id="4442"/>
    <lineage>
        <taxon>Eukaryota</taxon>
        <taxon>Viridiplantae</taxon>
        <taxon>Streptophyta</taxon>
        <taxon>Embryophyta</taxon>
        <taxon>Tracheophyta</taxon>
        <taxon>Spermatophyta</taxon>
        <taxon>Magnoliopsida</taxon>
        <taxon>eudicotyledons</taxon>
        <taxon>Gunneridae</taxon>
        <taxon>Pentapetalae</taxon>
        <taxon>asterids</taxon>
        <taxon>Ericales</taxon>
        <taxon>Theaceae</taxon>
        <taxon>Camellia</taxon>
    </lineage>
</organism>
<dbReference type="AlphaFoldDB" id="A0A7J7FYN7"/>
<keyword evidence="5" id="KW-0812">Transmembrane</keyword>
<keyword evidence="2" id="KW-0805">Transcription regulation</keyword>
<proteinExistence type="predicted"/>
<evidence type="ECO:0000256" key="4">
    <source>
        <dbReference type="ARBA" id="ARBA00023242"/>
    </source>
</evidence>
<evidence type="ECO:0000256" key="5">
    <source>
        <dbReference type="SAM" id="Phobius"/>
    </source>
</evidence>
<sequence>MLFNNYHSSQVLYHRFFSLPLFISFFSSSLSLSLSLYTHFCCVVEMKKSSSTPEKLDRKTVERNRRIHMKALCVKLTSLIPPNHFKPSKVLSLSLSLSLSHLGDNNAFNILSTQVEWLMRS</sequence>
<evidence type="ECO:0000313" key="6">
    <source>
        <dbReference type="EMBL" id="KAF5933285.1"/>
    </source>
</evidence>
<accession>A0A7J7FYN7</accession>
<comment type="subcellular location">
    <subcellularLocation>
        <location evidence="1">Nucleus</location>
    </subcellularLocation>
</comment>
<keyword evidence="7" id="KW-1185">Reference proteome</keyword>
<dbReference type="GO" id="GO:0046983">
    <property type="term" value="F:protein dimerization activity"/>
    <property type="evidence" value="ECO:0007669"/>
    <property type="project" value="InterPro"/>
</dbReference>
<protein>
    <recommendedName>
        <fullName evidence="8">BHLH domain-containing protein</fullName>
    </recommendedName>
</protein>
<dbReference type="Proteomes" id="UP000593564">
    <property type="component" value="Unassembled WGS sequence"/>
</dbReference>
<dbReference type="InterPro" id="IPR036638">
    <property type="entry name" value="HLH_DNA-bd_sf"/>
</dbReference>
<keyword evidence="4" id="KW-0539">Nucleus</keyword>
<evidence type="ECO:0000313" key="7">
    <source>
        <dbReference type="Proteomes" id="UP000593564"/>
    </source>
</evidence>